<reference evidence="5 6" key="1">
    <citation type="submission" date="2015-09" db="EMBL/GenBank/DDBJ databases">
        <authorList>
            <consortium name="Pathogen Informatics"/>
        </authorList>
    </citation>
    <scope>NUCLEOTIDE SEQUENCE [LARGE SCALE GENOMIC DNA]</scope>
    <source>
        <strain evidence="5 6">2789STDY5834876</strain>
    </source>
</reference>
<dbReference type="Gene3D" id="1.10.10.60">
    <property type="entry name" value="Homeodomain-like"/>
    <property type="match status" value="2"/>
</dbReference>
<dbReference type="PANTHER" id="PTHR43280">
    <property type="entry name" value="ARAC-FAMILY TRANSCRIPTIONAL REGULATOR"/>
    <property type="match status" value="1"/>
</dbReference>
<gene>
    <name evidence="5" type="primary">melR_7</name>
    <name evidence="5" type="ORF">ERS852491_04696</name>
</gene>
<feature type="domain" description="HTH araC/xylS-type" evidence="4">
    <location>
        <begin position="190"/>
        <end position="288"/>
    </location>
</feature>
<dbReference type="PRINTS" id="PR00032">
    <property type="entry name" value="HTHARAC"/>
</dbReference>
<keyword evidence="1" id="KW-0805">Transcription regulation</keyword>
<evidence type="ECO:0000256" key="3">
    <source>
        <dbReference type="ARBA" id="ARBA00023163"/>
    </source>
</evidence>
<dbReference type="InterPro" id="IPR018062">
    <property type="entry name" value="HTH_AraC-typ_CS"/>
</dbReference>
<sequence length="289" mass="33615">MNVKEANREYNLDIGEDSYSTIFYFSEKTESMPFFSYCSGHFFCNRNYYTVNRVLEGYLIIYTIRGCGILDINNKTYTLDTNSVVLIDCNIPHSYRTKEDTWELYYLRFAGRAAETYYTMISAPEFRVLHFKSTDNIRTCIEHNINISFIAGIRSSFIQNKIITDLLTDILLNCNASEKRIDESTKETLKAVDNYITINYQNAISLDDIAEHVHLNVNYLSRLYKTNTGTTIHETLLTFRINKAKDLLINTDMKIADIAEQVGFQSANTFIRCFKKQVQMNPLAYRQCM</sequence>
<evidence type="ECO:0000259" key="4">
    <source>
        <dbReference type="PROSITE" id="PS01124"/>
    </source>
</evidence>
<keyword evidence="2" id="KW-0238">DNA-binding</keyword>
<dbReference type="PROSITE" id="PS00041">
    <property type="entry name" value="HTH_ARAC_FAMILY_1"/>
    <property type="match status" value="1"/>
</dbReference>
<dbReference type="Proteomes" id="UP000095544">
    <property type="component" value="Unassembled WGS sequence"/>
</dbReference>
<protein>
    <submittedName>
        <fullName evidence="5">Melibiose operon regulatory protein</fullName>
    </submittedName>
</protein>
<dbReference type="EMBL" id="CYZU01000073">
    <property type="protein sequence ID" value="CUP26603.1"/>
    <property type="molecule type" value="Genomic_DNA"/>
</dbReference>
<proteinExistence type="predicted"/>
<dbReference type="SMART" id="SM00342">
    <property type="entry name" value="HTH_ARAC"/>
    <property type="match status" value="1"/>
</dbReference>
<dbReference type="SUPFAM" id="SSF51215">
    <property type="entry name" value="Regulatory protein AraC"/>
    <property type="match status" value="1"/>
</dbReference>
<accession>A0A174LR84</accession>
<dbReference type="RefSeq" id="WP_055155137.1">
    <property type="nucleotide sequence ID" value="NZ_CYZU01000073.1"/>
</dbReference>
<dbReference type="Pfam" id="PF12833">
    <property type="entry name" value="HTH_18"/>
    <property type="match status" value="1"/>
</dbReference>
<dbReference type="GO" id="GO:0003700">
    <property type="term" value="F:DNA-binding transcription factor activity"/>
    <property type="evidence" value="ECO:0007669"/>
    <property type="project" value="InterPro"/>
</dbReference>
<dbReference type="Pfam" id="PF02311">
    <property type="entry name" value="AraC_binding"/>
    <property type="match status" value="1"/>
</dbReference>
<dbReference type="PROSITE" id="PS01124">
    <property type="entry name" value="HTH_ARAC_FAMILY_2"/>
    <property type="match status" value="1"/>
</dbReference>
<organism evidence="5 6">
    <name type="scientific">Faecalicatena contorta</name>
    <dbReference type="NCBI Taxonomy" id="39482"/>
    <lineage>
        <taxon>Bacteria</taxon>
        <taxon>Bacillati</taxon>
        <taxon>Bacillota</taxon>
        <taxon>Clostridia</taxon>
        <taxon>Lachnospirales</taxon>
        <taxon>Lachnospiraceae</taxon>
        <taxon>Faecalicatena</taxon>
    </lineage>
</organism>
<dbReference type="AlphaFoldDB" id="A0A174LR84"/>
<evidence type="ECO:0000256" key="2">
    <source>
        <dbReference type="ARBA" id="ARBA00023125"/>
    </source>
</evidence>
<dbReference type="InterPro" id="IPR037923">
    <property type="entry name" value="HTH-like"/>
</dbReference>
<dbReference type="SUPFAM" id="SSF46689">
    <property type="entry name" value="Homeodomain-like"/>
    <property type="match status" value="2"/>
</dbReference>
<dbReference type="InterPro" id="IPR003313">
    <property type="entry name" value="AraC-bd"/>
</dbReference>
<dbReference type="OrthoDB" id="9774814at2"/>
<evidence type="ECO:0000256" key="1">
    <source>
        <dbReference type="ARBA" id="ARBA00023015"/>
    </source>
</evidence>
<keyword evidence="3" id="KW-0804">Transcription</keyword>
<dbReference type="InterPro" id="IPR009057">
    <property type="entry name" value="Homeodomain-like_sf"/>
</dbReference>
<evidence type="ECO:0000313" key="6">
    <source>
        <dbReference type="Proteomes" id="UP000095544"/>
    </source>
</evidence>
<dbReference type="STRING" id="39482.ERS852491_04696"/>
<name>A0A174LR84_9FIRM</name>
<dbReference type="InterPro" id="IPR018060">
    <property type="entry name" value="HTH_AraC"/>
</dbReference>
<dbReference type="InterPro" id="IPR020449">
    <property type="entry name" value="Tscrpt_reg_AraC-type_HTH"/>
</dbReference>
<dbReference type="GO" id="GO:0043565">
    <property type="term" value="F:sequence-specific DNA binding"/>
    <property type="evidence" value="ECO:0007669"/>
    <property type="project" value="InterPro"/>
</dbReference>
<dbReference type="PANTHER" id="PTHR43280:SF28">
    <property type="entry name" value="HTH-TYPE TRANSCRIPTIONAL ACTIVATOR RHAS"/>
    <property type="match status" value="1"/>
</dbReference>
<dbReference type="Gene3D" id="2.60.120.280">
    <property type="entry name" value="Regulatory protein AraC"/>
    <property type="match status" value="1"/>
</dbReference>
<evidence type="ECO:0000313" key="5">
    <source>
        <dbReference type="EMBL" id="CUP26603.1"/>
    </source>
</evidence>